<protein>
    <submittedName>
        <fullName evidence="8">KDO2-lipid IV(A) lauroyltransferase</fullName>
    </submittedName>
</protein>
<dbReference type="RefSeq" id="WP_317045703.1">
    <property type="nucleotide sequence ID" value="NZ_FZNT01000010.1"/>
</dbReference>
<keyword evidence="9" id="KW-1185">Reference proteome</keyword>
<keyword evidence="3" id="KW-0997">Cell inner membrane</keyword>
<evidence type="ECO:0000256" key="4">
    <source>
        <dbReference type="ARBA" id="ARBA00022679"/>
    </source>
</evidence>
<evidence type="ECO:0000256" key="3">
    <source>
        <dbReference type="ARBA" id="ARBA00022519"/>
    </source>
</evidence>
<dbReference type="AlphaFoldDB" id="A0A238YQ04"/>
<dbReference type="GO" id="GO:0005886">
    <property type="term" value="C:plasma membrane"/>
    <property type="evidence" value="ECO:0007669"/>
    <property type="project" value="UniProtKB-SubCell"/>
</dbReference>
<evidence type="ECO:0000313" key="9">
    <source>
        <dbReference type="Proteomes" id="UP000198384"/>
    </source>
</evidence>
<evidence type="ECO:0000256" key="2">
    <source>
        <dbReference type="ARBA" id="ARBA00022475"/>
    </source>
</evidence>
<evidence type="ECO:0000256" key="5">
    <source>
        <dbReference type="ARBA" id="ARBA00023136"/>
    </source>
</evidence>
<keyword evidence="2" id="KW-1003">Cell membrane</keyword>
<dbReference type="Proteomes" id="UP000198384">
    <property type="component" value="Unassembled WGS sequence"/>
</dbReference>
<sequence length="294" mass="35212">MMNLIIYILVYPIIWFISILPFRLLYIISDFFYFIVFHLIGYRKKVVLNNLQLVFPNKSTAELLIIRKKFYHHFVDIFMEMIKTFTISKKELDKRYTYKNIELVQELKKDGKSVILISAHYANWEWIIGMNAFINYNAIAVYTRVSNPYFNKKVIKTREKFGVKLAQSSKVIPLMLKNYQNNIQSIYGMLSDQSPQLRNNTYWSRFLGIQVPIHTGAELLAKKYNMNIVFLDTRKIKRGYYETTLSTITNDASKHTDFELTELYLKKVEQQIKEQPEYYFWTHKRFKHKDKAPK</sequence>
<dbReference type="EMBL" id="FZNT01000010">
    <property type="protein sequence ID" value="SNR72888.1"/>
    <property type="molecule type" value="Genomic_DNA"/>
</dbReference>
<reference evidence="8 9" key="1">
    <citation type="submission" date="2017-06" db="EMBL/GenBank/DDBJ databases">
        <authorList>
            <person name="Kim H.J."/>
            <person name="Triplett B.A."/>
        </authorList>
    </citation>
    <scope>NUCLEOTIDE SEQUENCE [LARGE SCALE GENOMIC DNA]</scope>
    <source>
        <strain evidence="8 9">DSM 29150</strain>
    </source>
</reference>
<gene>
    <name evidence="8" type="ORF">SAMN06265371_11059</name>
</gene>
<evidence type="ECO:0000313" key="8">
    <source>
        <dbReference type="EMBL" id="SNR72888.1"/>
    </source>
</evidence>
<accession>A0A238YQ04</accession>
<proteinExistence type="predicted"/>
<keyword evidence="4 8" id="KW-0808">Transferase</keyword>
<dbReference type="CDD" id="cd07984">
    <property type="entry name" value="LPLAT_LABLAT-like"/>
    <property type="match status" value="1"/>
</dbReference>
<organism evidence="8 9">
    <name type="scientific">Lutibacter agarilyticus</name>
    <dbReference type="NCBI Taxonomy" id="1109740"/>
    <lineage>
        <taxon>Bacteria</taxon>
        <taxon>Pseudomonadati</taxon>
        <taxon>Bacteroidota</taxon>
        <taxon>Flavobacteriia</taxon>
        <taxon>Flavobacteriales</taxon>
        <taxon>Flavobacteriaceae</taxon>
        <taxon>Lutibacter</taxon>
    </lineage>
</organism>
<keyword evidence="6" id="KW-0012">Acyltransferase</keyword>
<dbReference type="PANTHER" id="PTHR30606:SF10">
    <property type="entry name" value="PHOSPHATIDYLINOSITOL MANNOSIDE ACYLTRANSFERASE"/>
    <property type="match status" value="1"/>
</dbReference>
<dbReference type="Pfam" id="PF03279">
    <property type="entry name" value="Lip_A_acyltrans"/>
    <property type="match status" value="1"/>
</dbReference>
<keyword evidence="5 7" id="KW-0472">Membrane</keyword>
<dbReference type="PIRSF" id="PIRSF026649">
    <property type="entry name" value="MsbB"/>
    <property type="match status" value="1"/>
</dbReference>
<dbReference type="GO" id="GO:0009247">
    <property type="term" value="P:glycolipid biosynthetic process"/>
    <property type="evidence" value="ECO:0007669"/>
    <property type="project" value="UniProtKB-ARBA"/>
</dbReference>
<name>A0A238YQ04_9FLAO</name>
<dbReference type="InterPro" id="IPR004960">
    <property type="entry name" value="LipA_acyltrans"/>
</dbReference>
<evidence type="ECO:0000256" key="6">
    <source>
        <dbReference type="ARBA" id="ARBA00023315"/>
    </source>
</evidence>
<evidence type="ECO:0000256" key="1">
    <source>
        <dbReference type="ARBA" id="ARBA00004533"/>
    </source>
</evidence>
<keyword evidence="7" id="KW-0812">Transmembrane</keyword>
<dbReference type="PANTHER" id="PTHR30606">
    <property type="entry name" value="LIPID A BIOSYNTHESIS LAUROYL ACYLTRANSFERASE"/>
    <property type="match status" value="1"/>
</dbReference>
<comment type="subcellular location">
    <subcellularLocation>
        <location evidence="1">Cell inner membrane</location>
    </subcellularLocation>
</comment>
<feature type="transmembrane region" description="Helical" evidence="7">
    <location>
        <begin position="6"/>
        <end position="36"/>
    </location>
</feature>
<dbReference type="GO" id="GO:0016746">
    <property type="term" value="F:acyltransferase activity"/>
    <property type="evidence" value="ECO:0007669"/>
    <property type="project" value="UniProtKB-KW"/>
</dbReference>
<keyword evidence="7" id="KW-1133">Transmembrane helix</keyword>
<evidence type="ECO:0000256" key="7">
    <source>
        <dbReference type="SAM" id="Phobius"/>
    </source>
</evidence>